<dbReference type="EMBL" id="FNYT01000007">
    <property type="protein sequence ID" value="SEJ06160.1"/>
    <property type="molecule type" value="Genomic_DNA"/>
</dbReference>
<dbReference type="STRING" id="640938.TR210_1329"/>
<dbReference type="EMBL" id="FJNB01000008">
    <property type="protein sequence ID" value="CZQ95710.1"/>
    <property type="molecule type" value="Genomic_DNA"/>
</dbReference>
<gene>
    <name evidence="2" type="ORF">SAMN05216375_10721</name>
    <name evidence="1" type="ORF">TR210_1329</name>
</gene>
<organism evidence="1 3">
    <name type="scientific">Trichococcus ilyis</name>
    <dbReference type="NCBI Taxonomy" id="640938"/>
    <lineage>
        <taxon>Bacteria</taxon>
        <taxon>Bacillati</taxon>
        <taxon>Bacillota</taxon>
        <taxon>Bacilli</taxon>
        <taxon>Lactobacillales</taxon>
        <taxon>Carnobacteriaceae</taxon>
        <taxon>Trichococcus</taxon>
    </lineage>
</organism>
<dbReference type="NCBIfam" id="TIGR00022">
    <property type="entry name" value="YhcH/YjgK/YiaL family protein"/>
    <property type="match status" value="1"/>
</dbReference>
<dbReference type="Gene3D" id="2.60.120.370">
    <property type="entry name" value="YhcH/YjgK/YiaL"/>
    <property type="match status" value="1"/>
</dbReference>
<dbReference type="AlphaFoldDB" id="A0A143YS81"/>
<reference evidence="1 3" key="1">
    <citation type="submission" date="2016-02" db="EMBL/GenBank/DDBJ databases">
        <authorList>
            <person name="Wen L."/>
            <person name="He K."/>
            <person name="Yang H."/>
        </authorList>
    </citation>
    <scope>NUCLEOTIDE SEQUENCE [LARGE SCALE GENOMIC DNA]</scope>
    <source>
        <strain evidence="1">Trichococcus_R210</strain>
    </source>
</reference>
<evidence type="ECO:0000313" key="2">
    <source>
        <dbReference type="EMBL" id="SEJ06160.1"/>
    </source>
</evidence>
<name>A0A143YS81_9LACT</name>
<dbReference type="Proteomes" id="UP000199280">
    <property type="component" value="Unassembled WGS sequence"/>
</dbReference>
<dbReference type="InterPro" id="IPR037012">
    <property type="entry name" value="NanQ/TabA/YiaL_sf"/>
</dbReference>
<dbReference type="RefSeq" id="WP_068622742.1">
    <property type="nucleotide sequence ID" value="NZ_FJNB01000008.1"/>
</dbReference>
<dbReference type="PANTHER" id="PTHR34986:SF1">
    <property type="entry name" value="PROTEIN YIAL"/>
    <property type="match status" value="1"/>
</dbReference>
<evidence type="ECO:0000313" key="4">
    <source>
        <dbReference type="Proteomes" id="UP000199280"/>
    </source>
</evidence>
<dbReference type="Proteomes" id="UP000076878">
    <property type="component" value="Unassembled WGS sequence"/>
</dbReference>
<evidence type="ECO:0000313" key="1">
    <source>
        <dbReference type="EMBL" id="CZQ95710.1"/>
    </source>
</evidence>
<proteinExistence type="predicted"/>
<dbReference type="Pfam" id="PF04074">
    <property type="entry name" value="DUF386"/>
    <property type="match status" value="1"/>
</dbReference>
<reference evidence="2 4" key="2">
    <citation type="submission" date="2016-10" db="EMBL/GenBank/DDBJ databases">
        <authorList>
            <person name="Varghese N."/>
            <person name="Submissions S."/>
        </authorList>
    </citation>
    <scope>NUCLEOTIDE SEQUENCE [LARGE SCALE GENOMIC DNA]</scope>
    <source>
        <strain evidence="2 4">DSM 22150</strain>
    </source>
</reference>
<dbReference type="InterPro" id="IPR004375">
    <property type="entry name" value="NanQ/TabA/YiaL"/>
</dbReference>
<evidence type="ECO:0000313" key="3">
    <source>
        <dbReference type="Proteomes" id="UP000076878"/>
    </source>
</evidence>
<accession>A0A143YS81</accession>
<keyword evidence="4" id="KW-1185">Reference proteome</keyword>
<dbReference type="PANTHER" id="PTHR34986">
    <property type="entry name" value="EVOLVED BETA-GALACTOSIDASE SUBUNIT BETA"/>
    <property type="match status" value="1"/>
</dbReference>
<protein>
    <submittedName>
        <fullName evidence="2">YhcH/YjgK/YiaL family protein</fullName>
    </submittedName>
</protein>
<dbReference type="GO" id="GO:0005829">
    <property type="term" value="C:cytosol"/>
    <property type="evidence" value="ECO:0007669"/>
    <property type="project" value="TreeGrafter"/>
</dbReference>
<dbReference type="SUPFAM" id="SSF51197">
    <property type="entry name" value="Clavaminate synthase-like"/>
    <property type="match status" value="1"/>
</dbReference>
<sequence length="148" mass="16646">MIIDALANMDFYKGLNEQLYKGLTFLKENDLASLPAGRYEIEGAAVFALVQEYETHLPEECRWEAHYTYTDIQYIVDGSEKMGWKALDGVVKTEDRPEDDVYFFDADGDHFVLHAGQFAVFAPQDAHRPGLAVDGPAPIKKVVVKVSM</sequence>